<evidence type="ECO:0000313" key="7">
    <source>
        <dbReference type="EMBL" id="WOO43265.1"/>
    </source>
</evidence>
<dbReference type="PANTHER" id="PTHR43649">
    <property type="entry name" value="ARABINOSE-BINDING PROTEIN-RELATED"/>
    <property type="match status" value="1"/>
</dbReference>
<keyword evidence="3" id="KW-0805">Transcription regulation</keyword>
<dbReference type="Pfam" id="PF13416">
    <property type="entry name" value="SBP_bac_8"/>
    <property type="match status" value="1"/>
</dbReference>
<dbReference type="RefSeq" id="WP_317835810.1">
    <property type="nucleotide sequence ID" value="NZ_CP136920.1"/>
</dbReference>
<organism evidence="7 8">
    <name type="scientific">Rubellicoccus peritrichatus</name>
    <dbReference type="NCBI Taxonomy" id="3080537"/>
    <lineage>
        <taxon>Bacteria</taxon>
        <taxon>Pseudomonadati</taxon>
        <taxon>Verrucomicrobiota</taxon>
        <taxon>Opitutia</taxon>
        <taxon>Puniceicoccales</taxon>
        <taxon>Cerasicoccaceae</taxon>
        <taxon>Rubellicoccus</taxon>
    </lineage>
</organism>
<dbReference type="KEGG" id="puo:RZN69_09200"/>
<dbReference type="Proteomes" id="UP001304300">
    <property type="component" value="Chromosome"/>
</dbReference>
<dbReference type="EMBL" id="CP136920">
    <property type="protein sequence ID" value="WOO43265.1"/>
    <property type="molecule type" value="Genomic_DNA"/>
</dbReference>
<dbReference type="InterPro" id="IPR036390">
    <property type="entry name" value="WH_DNA-bd_sf"/>
</dbReference>
<dbReference type="InterPro" id="IPR006059">
    <property type="entry name" value="SBP"/>
</dbReference>
<accession>A0AAQ3LCN7</accession>
<dbReference type="Gene3D" id="3.40.190.10">
    <property type="entry name" value="Periplasmic binding protein-like II"/>
    <property type="match status" value="1"/>
</dbReference>
<name>A0AAQ3LCN7_9BACT</name>
<dbReference type="InterPro" id="IPR050490">
    <property type="entry name" value="Bact_solute-bd_prot1"/>
</dbReference>
<proteinExistence type="inferred from homology"/>
<protein>
    <submittedName>
        <fullName evidence="7">Extracellular solute-binding protein</fullName>
    </submittedName>
</protein>
<dbReference type="InterPro" id="IPR036388">
    <property type="entry name" value="WH-like_DNA-bd_sf"/>
</dbReference>
<reference evidence="7 8" key="1">
    <citation type="submission" date="2023-10" db="EMBL/GenBank/DDBJ databases">
        <title>Rubellicoccus peritrichatus gen. nov., sp. nov., isolated from an algae of coral reef tank.</title>
        <authorList>
            <person name="Luo J."/>
        </authorList>
    </citation>
    <scope>NUCLEOTIDE SEQUENCE [LARGE SCALE GENOMIC DNA]</scope>
    <source>
        <strain evidence="7 8">CR14</strain>
    </source>
</reference>
<keyword evidence="5" id="KW-0804">Transcription</keyword>
<dbReference type="GO" id="GO:0042597">
    <property type="term" value="C:periplasmic space"/>
    <property type="evidence" value="ECO:0007669"/>
    <property type="project" value="UniProtKB-SubCell"/>
</dbReference>
<evidence type="ECO:0000256" key="3">
    <source>
        <dbReference type="ARBA" id="ARBA00023015"/>
    </source>
</evidence>
<dbReference type="GO" id="GO:0003677">
    <property type="term" value="F:DNA binding"/>
    <property type="evidence" value="ECO:0007669"/>
    <property type="project" value="UniProtKB-KW"/>
</dbReference>
<dbReference type="PROSITE" id="PS50949">
    <property type="entry name" value="HTH_GNTR"/>
    <property type="match status" value="1"/>
</dbReference>
<evidence type="ECO:0000259" key="6">
    <source>
        <dbReference type="PROSITE" id="PS50949"/>
    </source>
</evidence>
<sequence length="456" mass="51649">MTQNKVSIVRSHILSMLEDGKIKTGDKIPAAREIAEQLNISFLKVQQAVESLCQDGVLHSHSRKGTFVQPNWETRILSENICVYNPVEYLPWLPQMLELIEDSIPGLRSTFAFKRGTLEVRTTSHVLTEYHDYMDLSDIFAECYDDRSLFFEKPFRPFEINGKIVGIPFAFSPRVIFFNPKLFEKAGCKLPQPGWTWAEFTDCVKKLRKILPENQIINWYPGQHPFMTFIIRAGGKLFCPEEQDPVAIDSPEVKEGLRLFRELGDLVAGEPYTEEHFRQAFLSGQAAMHLSGRHYMDHIIRSDFDDWSTTPLPVFQGGVDCTAQATDLVCVRKSCTSPELAKKYITAMLSEKVQDYLGQWKHNIPIRKSSAFKSLDLDDPRDALFAVEVAKISTEFNLEPPFPGALVLKGITRILRDGIDLEEGLNELAQAARTILGIEGTGNNTGHIGSVFYRSK</sequence>
<evidence type="ECO:0000313" key="8">
    <source>
        <dbReference type="Proteomes" id="UP001304300"/>
    </source>
</evidence>
<dbReference type="GO" id="GO:0003700">
    <property type="term" value="F:DNA-binding transcription factor activity"/>
    <property type="evidence" value="ECO:0007669"/>
    <property type="project" value="InterPro"/>
</dbReference>
<comment type="similarity">
    <text evidence="2">Belongs to the bacterial solute-binding protein 1 family.</text>
</comment>
<evidence type="ECO:0000256" key="4">
    <source>
        <dbReference type="ARBA" id="ARBA00023125"/>
    </source>
</evidence>
<dbReference type="AlphaFoldDB" id="A0AAQ3LCN7"/>
<dbReference type="CDD" id="cd07377">
    <property type="entry name" value="WHTH_GntR"/>
    <property type="match status" value="1"/>
</dbReference>
<keyword evidence="8" id="KW-1185">Reference proteome</keyword>
<keyword evidence="4" id="KW-0238">DNA-binding</keyword>
<dbReference type="InterPro" id="IPR000524">
    <property type="entry name" value="Tscrpt_reg_HTH_GntR"/>
</dbReference>
<feature type="domain" description="HTH gntR-type" evidence="6">
    <location>
        <begin position="3"/>
        <end position="71"/>
    </location>
</feature>
<evidence type="ECO:0000256" key="1">
    <source>
        <dbReference type="ARBA" id="ARBA00004418"/>
    </source>
</evidence>
<evidence type="ECO:0000256" key="5">
    <source>
        <dbReference type="ARBA" id="ARBA00023163"/>
    </source>
</evidence>
<dbReference type="SUPFAM" id="SSF53850">
    <property type="entry name" value="Periplasmic binding protein-like II"/>
    <property type="match status" value="1"/>
</dbReference>
<evidence type="ECO:0000256" key="2">
    <source>
        <dbReference type="ARBA" id="ARBA00008520"/>
    </source>
</evidence>
<dbReference type="SMART" id="SM00345">
    <property type="entry name" value="HTH_GNTR"/>
    <property type="match status" value="1"/>
</dbReference>
<dbReference type="Gene3D" id="1.10.10.10">
    <property type="entry name" value="Winged helix-like DNA-binding domain superfamily/Winged helix DNA-binding domain"/>
    <property type="match status" value="1"/>
</dbReference>
<dbReference type="Pfam" id="PF00392">
    <property type="entry name" value="GntR"/>
    <property type="match status" value="1"/>
</dbReference>
<comment type="subcellular location">
    <subcellularLocation>
        <location evidence="1">Periplasm</location>
    </subcellularLocation>
</comment>
<dbReference type="PANTHER" id="PTHR43649:SF12">
    <property type="entry name" value="DIACETYLCHITOBIOSE BINDING PROTEIN DASA"/>
    <property type="match status" value="1"/>
</dbReference>
<gene>
    <name evidence="7" type="ORF">RZN69_09200</name>
</gene>
<dbReference type="SUPFAM" id="SSF46785">
    <property type="entry name" value="Winged helix' DNA-binding domain"/>
    <property type="match status" value="1"/>
</dbReference>